<evidence type="ECO:0000256" key="3">
    <source>
        <dbReference type="ARBA" id="ARBA00019010"/>
    </source>
</evidence>
<evidence type="ECO:0000313" key="12">
    <source>
        <dbReference type="Proteomes" id="UP000179279"/>
    </source>
</evidence>
<sequence length="142" mass="16049">MEKITFSAKETENFAKGFAKKLKPGNVVALYGDLGAGKTTFIKGLAQGLGYKKGVYSPTFIFIRTYHLNDQRSKIKNLHHIDLYRAEDISQLSSVGVEEFLVDKEAVVVIEWPEKIEEELPSGTIKVKIDYLEDNKRNIKVV</sequence>
<dbReference type="Gene3D" id="3.40.50.300">
    <property type="entry name" value="P-loop containing nucleotide triphosphate hydrolases"/>
    <property type="match status" value="1"/>
</dbReference>
<keyword evidence="11" id="KW-0808">Transferase</keyword>
<evidence type="ECO:0000313" key="11">
    <source>
        <dbReference type="EMBL" id="OGY32820.1"/>
    </source>
</evidence>
<keyword evidence="5" id="KW-0819">tRNA processing</keyword>
<dbReference type="GO" id="GO:0005737">
    <property type="term" value="C:cytoplasm"/>
    <property type="evidence" value="ECO:0007669"/>
    <property type="project" value="UniProtKB-SubCell"/>
</dbReference>
<comment type="similarity">
    <text evidence="2">Belongs to the TsaE family.</text>
</comment>
<evidence type="ECO:0000256" key="1">
    <source>
        <dbReference type="ARBA" id="ARBA00004496"/>
    </source>
</evidence>
<evidence type="ECO:0000256" key="7">
    <source>
        <dbReference type="ARBA" id="ARBA00022741"/>
    </source>
</evidence>
<comment type="caution">
    <text evidence="11">The sequence shown here is derived from an EMBL/GenBank/DDBJ whole genome shotgun (WGS) entry which is preliminary data.</text>
</comment>
<dbReference type="Pfam" id="PF02367">
    <property type="entry name" value="TsaE"/>
    <property type="match status" value="1"/>
</dbReference>
<keyword evidence="7" id="KW-0547">Nucleotide-binding</keyword>
<dbReference type="GO" id="GO:0046872">
    <property type="term" value="F:metal ion binding"/>
    <property type="evidence" value="ECO:0007669"/>
    <property type="project" value="UniProtKB-KW"/>
</dbReference>
<reference evidence="11 12" key="1">
    <citation type="journal article" date="2016" name="Nat. Commun.">
        <title>Thousands of microbial genomes shed light on interconnected biogeochemical processes in an aquifer system.</title>
        <authorList>
            <person name="Anantharaman K."/>
            <person name="Brown C.T."/>
            <person name="Hug L.A."/>
            <person name="Sharon I."/>
            <person name="Castelle C.J."/>
            <person name="Probst A.J."/>
            <person name="Thomas B.C."/>
            <person name="Singh A."/>
            <person name="Wilkins M.J."/>
            <person name="Karaoz U."/>
            <person name="Brodie E.L."/>
            <person name="Williams K.H."/>
            <person name="Hubbard S.S."/>
            <person name="Banfield J.F."/>
        </authorList>
    </citation>
    <scope>NUCLEOTIDE SEQUENCE [LARGE SCALE GENOMIC DNA]</scope>
</reference>
<protein>
    <recommendedName>
        <fullName evidence="3">tRNA threonylcarbamoyladenosine biosynthesis protein TsaE</fullName>
    </recommendedName>
    <alternativeName>
        <fullName evidence="10">t(6)A37 threonylcarbamoyladenosine biosynthesis protein TsaE</fullName>
    </alternativeName>
</protein>
<dbReference type="AlphaFoldDB" id="A0A1G1WZR6"/>
<name>A0A1G1WZR6_9BACT</name>
<evidence type="ECO:0000256" key="5">
    <source>
        <dbReference type="ARBA" id="ARBA00022694"/>
    </source>
</evidence>
<evidence type="ECO:0000256" key="9">
    <source>
        <dbReference type="ARBA" id="ARBA00022842"/>
    </source>
</evidence>
<dbReference type="InterPro" id="IPR004212">
    <property type="entry name" value="GTF2I"/>
</dbReference>
<keyword evidence="4" id="KW-0963">Cytoplasm</keyword>
<proteinExistence type="inferred from homology"/>
<evidence type="ECO:0000256" key="2">
    <source>
        <dbReference type="ARBA" id="ARBA00007599"/>
    </source>
</evidence>
<evidence type="ECO:0000256" key="8">
    <source>
        <dbReference type="ARBA" id="ARBA00022840"/>
    </source>
</evidence>
<dbReference type="SUPFAM" id="SSF52540">
    <property type="entry name" value="P-loop containing nucleoside triphosphate hydrolases"/>
    <property type="match status" value="1"/>
</dbReference>
<dbReference type="PANTHER" id="PTHR33540:SF2">
    <property type="entry name" value="TRNA THREONYLCARBAMOYLADENOSINE BIOSYNTHESIS PROTEIN TSAE"/>
    <property type="match status" value="1"/>
</dbReference>
<evidence type="ECO:0000256" key="10">
    <source>
        <dbReference type="ARBA" id="ARBA00032441"/>
    </source>
</evidence>
<dbReference type="InterPro" id="IPR003442">
    <property type="entry name" value="T6A_TsaE"/>
</dbReference>
<dbReference type="PANTHER" id="PTHR33540">
    <property type="entry name" value="TRNA THREONYLCARBAMOYLADENOSINE BIOSYNTHESIS PROTEIN TSAE"/>
    <property type="match status" value="1"/>
</dbReference>
<keyword evidence="6" id="KW-0479">Metal-binding</keyword>
<keyword evidence="8" id="KW-0067">ATP-binding</keyword>
<gene>
    <name evidence="11" type="ORF">A3A57_00050</name>
</gene>
<dbReference type="Proteomes" id="UP000179279">
    <property type="component" value="Unassembled WGS sequence"/>
</dbReference>
<dbReference type="GO" id="GO:0005524">
    <property type="term" value="F:ATP binding"/>
    <property type="evidence" value="ECO:0007669"/>
    <property type="project" value="UniProtKB-KW"/>
</dbReference>
<dbReference type="GO" id="GO:0002949">
    <property type="term" value="P:tRNA threonylcarbamoyladenosine modification"/>
    <property type="evidence" value="ECO:0007669"/>
    <property type="project" value="InterPro"/>
</dbReference>
<dbReference type="EMBL" id="MHDA01000005">
    <property type="protein sequence ID" value="OGY32820.1"/>
    <property type="molecule type" value="Genomic_DNA"/>
</dbReference>
<dbReference type="PROSITE" id="PS51139">
    <property type="entry name" value="GTF2I"/>
    <property type="match status" value="1"/>
</dbReference>
<evidence type="ECO:0000256" key="4">
    <source>
        <dbReference type="ARBA" id="ARBA00022490"/>
    </source>
</evidence>
<keyword evidence="9" id="KW-0460">Magnesium</keyword>
<dbReference type="NCBIfam" id="TIGR00150">
    <property type="entry name" value="T6A_YjeE"/>
    <property type="match status" value="1"/>
</dbReference>
<accession>A0A1G1WZR6</accession>
<evidence type="ECO:0000256" key="6">
    <source>
        <dbReference type="ARBA" id="ARBA00022723"/>
    </source>
</evidence>
<dbReference type="InterPro" id="IPR027417">
    <property type="entry name" value="P-loop_NTPase"/>
</dbReference>
<comment type="subcellular location">
    <subcellularLocation>
        <location evidence="1">Cytoplasm</location>
    </subcellularLocation>
</comment>
<dbReference type="GO" id="GO:0016740">
    <property type="term" value="F:transferase activity"/>
    <property type="evidence" value="ECO:0007669"/>
    <property type="project" value="UniProtKB-KW"/>
</dbReference>
<organism evidence="11 12">
    <name type="scientific">Candidatus Woykebacteria bacterium RIFCSPLOWO2_01_FULL_41_12</name>
    <dbReference type="NCBI Taxonomy" id="1802604"/>
    <lineage>
        <taxon>Bacteria</taxon>
        <taxon>Candidatus Woykeibacteriota</taxon>
    </lineage>
</organism>